<organism evidence="1 2">
    <name type="scientific">Phanerochaete carnosa (strain HHB-10118-sp)</name>
    <name type="common">White-rot fungus</name>
    <name type="synonym">Peniophora carnosa</name>
    <dbReference type="NCBI Taxonomy" id="650164"/>
    <lineage>
        <taxon>Eukaryota</taxon>
        <taxon>Fungi</taxon>
        <taxon>Dikarya</taxon>
        <taxon>Basidiomycota</taxon>
        <taxon>Agaricomycotina</taxon>
        <taxon>Agaricomycetes</taxon>
        <taxon>Polyporales</taxon>
        <taxon>Phanerochaetaceae</taxon>
        <taxon>Phanerochaete</taxon>
    </lineage>
</organism>
<dbReference type="GeneID" id="18918071"/>
<dbReference type="AlphaFoldDB" id="K5UP44"/>
<evidence type="ECO:0000313" key="2">
    <source>
        <dbReference type="Proteomes" id="UP000008370"/>
    </source>
</evidence>
<accession>K5UP44</accession>
<dbReference type="HOGENOM" id="CLU_067896_0_0_1"/>
<dbReference type="EMBL" id="JH930476">
    <property type="protein sequence ID" value="EKM51536.1"/>
    <property type="molecule type" value="Genomic_DNA"/>
</dbReference>
<reference evidence="1 2" key="1">
    <citation type="journal article" date="2012" name="BMC Genomics">
        <title>Comparative genomics of the white-rot fungi, Phanerochaete carnosa and P. chrysosporium, to elucidate the genetic basis of the distinct wood types they colonize.</title>
        <authorList>
            <person name="Suzuki H."/>
            <person name="MacDonald J."/>
            <person name="Syed K."/>
            <person name="Salamov A."/>
            <person name="Hori C."/>
            <person name="Aerts A."/>
            <person name="Henrissat B."/>
            <person name="Wiebenga A."/>
            <person name="vanKuyk P.A."/>
            <person name="Barry K."/>
            <person name="Lindquist E."/>
            <person name="LaButti K."/>
            <person name="Lapidus A."/>
            <person name="Lucas S."/>
            <person name="Coutinho P."/>
            <person name="Gong Y."/>
            <person name="Samejima M."/>
            <person name="Mahadevan R."/>
            <person name="Abou-Zaid M."/>
            <person name="de Vries R.P."/>
            <person name="Igarashi K."/>
            <person name="Yadav J.S."/>
            <person name="Grigoriev I.V."/>
            <person name="Master E.R."/>
        </authorList>
    </citation>
    <scope>NUCLEOTIDE SEQUENCE [LARGE SCALE GENOMIC DNA]</scope>
    <source>
        <strain evidence="1 2">HHB-10118-sp</strain>
    </source>
</reference>
<sequence length="265" mass="30106">MSRGNREITQGILKHSMRDNYSEHGVEEYYRKVGATYRNPHFPGVKTVLWLWFNRLWAMEGERIGRSKFNVFDMACGSGEATLSFIEWWQAGQKAYDALQSPAAGTSNLSRIQRKPVQLEPPPLSSELKRPSLFAADPFTAEALHARTGMHNCSNLSFRDVAEGMLPASSLSSVQAVIPGESSLTTLEMTICSFALHLVESQSELFSLLWELSTKCRWLIVVAPHKKPEIKEGWGWMKWNVDSWNETQVNDTKGEMLRDRCVQHE</sequence>
<dbReference type="RefSeq" id="XP_007399348.1">
    <property type="nucleotide sequence ID" value="XM_007399286.1"/>
</dbReference>
<gene>
    <name evidence="1" type="ORF">PHACADRAFT_261735</name>
</gene>
<protein>
    <submittedName>
        <fullName evidence="1">Uncharacterized protein</fullName>
    </submittedName>
</protein>
<keyword evidence="2" id="KW-1185">Reference proteome</keyword>
<dbReference type="InParanoid" id="K5UP44"/>
<evidence type="ECO:0000313" key="1">
    <source>
        <dbReference type="EMBL" id="EKM51536.1"/>
    </source>
</evidence>
<dbReference type="Proteomes" id="UP000008370">
    <property type="component" value="Unassembled WGS sequence"/>
</dbReference>
<proteinExistence type="predicted"/>
<dbReference type="KEGG" id="pco:PHACADRAFT_261735"/>
<dbReference type="OrthoDB" id="66144at2759"/>
<name>K5UP44_PHACS</name>